<dbReference type="CDD" id="cd00037">
    <property type="entry name" value="CLECT"/>
    <property type="match status" value="1"/>
</dbReference>
<evidence type="ECO:0000313" key="4">
    <source>
        <dbReference type="EMBL" id="KAG7166055.1"/>
    </source>
</evidence>
<organism evidence="4 5">
    <name type="scientific">Homarus americanus</name>
    <name type="common">American lobster</name>
    <dbReference type="NCBI Taxonomy" id="6706"/>
    <lineage>
        <taxon>Eukaryota</taxon>
        <taxon>Metazoa</taxon>
        <taxon>Ecdysozoa</taxon>
        <taxon>Arthropoda</taxon>
        <taxon>Crustacea</taxon>
        <taxon>Multicrustacea</taxon>
        <taxon>Malacostraca</taxon>
        <taxon>Eumalacostraca</taxon>
        <taxon>Eucarida</taxon>
        <taxon>Decapoda</taxon>
        <taxon>Pleocyemata</taxon>
        <taxon>Astacidea</taxon>
        <taxon>Nephropoidea</taxon>
        <taxon>Nephropidae</taxon>
        <taxon>Homarus</taxon>
    </lineage>
</organism>
<comment type="caution">
    <text evidence="4">The sequence shown here is derived from an EMBL/GenBank/DDBJ whole genome shotgun (WGS) entry which is preliminary data.</text>
</comment>
<feature type="region of interest" description="Disordered" evidence="1">
    <location>
        <begin position="44"/>
        <end position="91"/>
    </location>
</feature>
<keyword evidence="2" id="KW-0732">Signal</keyword>
<name>A0A8J5MVK5_HOMAM</name>
<evidence type="ECO:0000256" key="2">
    <source>
        <dbReference type="SAM" id="SignalP"/>
    </source>
</evidence>
<dbReference type="InterPro" id="IPR018378">
    <property type="entry name" value="C-type_lectin_CS"/>
</dbReference>
<dbReference type="EMBL" id="JAHLQT010023102">
    <property type="protein sequence ID" value="KAG7166055.1"/>
    <property type="molecule type" value="Genomic_DNA"/>
</dbReference>
<dbReference type="Pfam" id="PF00059">
    <property type="entry name" value="Lectin_C"/>
    <property type="match status" value="1"/>
</dbReference>
<accession>A0A8J5MVK5</accession>
<dbReference type="PROSITE" id="PS50041">
    <property type="entry name" value="C_TYPE_LECTIN_2"/>
    <property type="match status" value="1"/>
</dbReference>
<keyword evidence="5" id="KW-1185">Reference proteome</keyword>
<dbReference type="Proteomes" id="UP000747542">
    <property type="component" value="Unassembled WGS sequence"/>
</dbReference>
<dbReference type="OrthoDB" id="6375279at2759"/>
<dbReference type="InterPro" id="IPR001304">
    <property type="entry name" value="C-type_lectin-like"/>
</dbReference>
<feature type="domain" description="C-type lectin" evidence="3">
    <location>
        <begin position="132"/>
        <end position="261"/>
    </location>
</feature>
<evidence type="ECO:0000256" key="1">
    <source>
        <dbReference type="SAM" id="MobiDB-lite"/>
    </source>
</evidence>
<protein>
    <submittedName>
        <fullName evidence="4">C-type lectin-like 19</fullName>
    </submittedName>
</protein>
<feature type="chain" id="PRO_5035153900" evidence="2">
    <location>
        <begin position="16"/>
        <end position="268"/>
    </location>
</feature>
<dbReference type="AlphaFoldDB" id="A0A8J5MVK5"/>
<dbReference type="PROSITE" id="PS00615">
    <property type="entry name" value="C_TYPE_LECTIN_1"/>
    <property type="match status" value="1"/>
</dbReference>
<feature type="compositionally biased region" description="Polar residues" evidence="1">
    <location>
        <begin position="47"/>
        <end position="90"/>
    </location>
</feature>
<sequence length="268" mass="29939">MKTIILFVLTTAVWAEELYVKNEGTPVIFGVGSDGDHIMVRSPGVLRSTSPQSPSGQTLQGQHQGQFFTSGQPSSGQRLGQVFTSGQPSPGQRLGQFLSSQSKPTRVLSQQTILPQNRFCDHARRPIVDEVFQGRAYHFSWCHNGGRSYTWYDASHHCQRLGNGFQAVSIEHPNEDNFVAGVLRTYQMRDIWTSGTKLGSYQWYWETGVSTGYTNWSNTGRLGRSQPDNADGNEQCLAVVNSLGVGWHDSRCNTLRPVICETEAFYRQ</sequence>
<gene>
    <name evidence="4" type="primary">Clec-L19</name>
    <name evidence="4" type="ORF">Hamer_G030432</name>
</gene>
<proteinExistence type="predicted"/>
<dbReference type="PANTHER" id="PTHR21407:SF5">
    <property type="entry name" value="HL04814P"/>
    <property type="match status" value="1"/>
</dbReference>
<feature type="signal peptide" evidence="2">
    <location>
        <begin position="1"/>
        <end position="15"/>
    </location>
</feature>
<dbReference type="SMART" id="SM00034">
    <property type="entry name" value="CLECT"/>
    <property type="match status" value="1"/>
</dbReference>
<reference evidence="4" key="1">
    <citation type="journal article" date="2021" name="Sci. Adv.">
        <title>The American lobster genome reveals insights on longevity, neural, and immune adaptations.</title>
        <authorList>
            <person name="Polinski J.M."/>
            <person name="Zimin A.V."/>
            <person name="Clark K.F."/>
            <person name="Kohn A.B."/>
            <person name="Sadowski N."/>
            <person name="Timp W."/>
            <person name="Ptitsyn A."/>
            <person name="Khanna P."/>
            <person name="Romanova D.Y."/>
            <person name="Williams P."/>
            <person name="Greenwood S.J."/>
            <person name="Moroz L.L."/>
            <person name="Walt D.R."/>
            <person name="Bodnar A.G."/>
        </authorList>
    </citation>
    <scope>NUCLEOTIDE SEQUENCE</scope>
    <source>
        <strain evidence="4">GMGI-L3</strain>
    </source>
</reference>
<dbReference type="PANTHER" id="PTHR21407">
    <property type="entry name" value="RE43931P-RELATED"/>
    <property type="match status" value="1"/>
</dbReference>
<evidence type="ECO:0000313" key="5">
    <source>
        <dbReference type="Proteomes" id="UP000747542"/>
    </source>
</evidence>
<evidence type="ECO:0000259" key="3">
    <source>
        <dbReference type="PROSITE" id="PS50041"/>
    </source>
</evidence>